<keyword evidence="4" id="KW-1185">Reference proteome</keyword>
<dbReference type="GO" id="GO:0005524">
    <property type="term" value="F:ATP binding"/>
    <property type="evidence" value="ECO:0007669"/>
    <property type="project" value="InterPro"/>
</dbReference>
<dbReference type="PANTHER" id="PTHR30486">
    <property type="entry name" value="TWITCHING MOTILITY PROTEIN PILT"/>
    <property type="match status" value="1"/>
</dbReference>
<evidence type="ECO:0000259" key="2">
    <source>
        <dbReference type="PROSITE" id="PS00662"/>
    </source>
</evidence>
<dbReference type="CDD" id="cd01131">
    <property type="entry name" value="PilT"/>
    <property type="match status" value="1"/>
</dbReference>
<comment type="caution">
    <text evidence="3">The sequence shown here is derived from an EMBL/GenBank/DDBJ whole genome shotgun (WGS) entry which is preliminary data.</text>
</comment>
<feature type="domain" description="Bacterial type II secretion system protein E" evidence="2">
    <location>
        <begin position="200"/>
        <end position="214"/>
    </location>
</feature>
<dbReference type="Pfam" id="PF00437">
    <property type="entry name" value="T2SSE"/>
    <property type="match status" value="1"/>
</dbReference>
<evidence type="ECO:0000313" key="3">
    <source>
        <dbReference type="EMBL" id="PWQ93148.1"/>
    </source>
</evidence>
<evidence type="ECO:0000256" key="1">
    <source>
        <dbReference type="ARBA" id="ARBA00006611"/>
    </source>
</evidence>
<gene>
    <name evidence="3" type="ORF">DKT75_20890</name>
</gene>
<dbReference type="RefSeq" id="WP_109826721.1">
    <property type="nucleotide sequence ID" value="NZ_QGKL01000043.1"/>
</dbReference>
<reference evidence="3 4" key="1">
    <citation type="submission" date="2018-05" db="EMBL/GenBank/DDBJ databases">
        <title>Leucothrix arctica sp. nov., isolated from Arctic seawater.</title>
        <authorList>
            <person name="Choi A."/>
            <person name="Baek K."/>
        </authorList>
    </citation>
    <scope>NUCLEOTIDE SEQUENCE [LARGE SCALE GENOMIC DNA]</scope>
    <source>
        <strain evidence="3 4">IMCC9719</strain>
    </source>
</reference>
<dbReference type="OrthoDB" id="6189814at2"/>
<name>A0A317C3J1_9GAMM</name>
<proteinExistence type="inferred from homology"/>
<dbReference type="Gene3D" id="3.30.450.90">
    <property type="match status" value="1"/>
</dbReference>
<evidence type="ECO:0000313" key="4">
    <source>
        <dbReference type="Proteomes" id="UP000245506"/>
    </source>
</evidence>
<dbReference type="InterPro" id="IPR050921">
    <property type="entry name" value="T4SS_GSP_E_ATPase"/>
</dbReference>
<protein>
    <submittedName>
        <fullName evidence="3">Type IV pili twitching motility protein PilT</fullName>
    </submittedName>
</protein>
<dbReference type="NCBIfam" id="TIGR01420">
    <property type="entry name" value="pilT_fam"/>
    <property type="match status" value="1"/>
</dbReference>
<dbReference type="AlphaFoldDB" id="A0A317C3J1"/>
<dbReference type="PANTHER" id="PTHR30486:SF12">
    <property type="entry name" value="TYPE IV PILUS ATPASE PILU"/>
    <property type="match status" value="1"/>
</dbReference>
<dbReference type="InterPro" id="IPR027417">
    <property type="entry name" value="P-loop_NTPase"/>
</dbReference>
<organism evidence="3 4">
    <name type="scientific">Leucothrix arctica</name>
    <dbReference type="NCBI Taxonomy" id="1481894"/>
    <lineage>
        <taxon>Bacteria</taxon>
        <taxon>Pseudomonadati</taxon>
        <taxon>Pseudomonadota</taxon>
        <taxon>Gammaproteobacteria</taxon>
        <taxon>Thiotrichales</taxon>
        <taxon>Thiotrichaceae</taxon>
        <taxon>Leucothrix</taxon>
    </lineage>
</organism>
<sequence>MDKESAMAYVHSLLHNVLKLNGSDLFVTAGAPPSVKVSGLMKPLSNQKLNEDQARMLVRSIMNDKQMRNFEEHMEGNFSISLPGSDRFRVNAFTQRGCAGMVLRHIPSDIPSFKKLGIPPVLKDLTMTTRGLIIMVGSTGSGKSTTLAAMVDLRNEATQGHIITIEDPIEFTHQHKGCLITQREIGLDTEDYEIAMKNTLRQAPDVILLGEVRDRESMEYAISYAETGHLCMTTLHANSTNQAIDRIINFFPEERREQLLMDLSLNLKAIVSQRLTRTKDGKGRFPAVEVMINSPMMADLILKGDIAGMKELMAKSNQLGMCTFDQALFQMIDAGLITVQEGMRNADSINDLRLQLKLHSRKAKGGDFFEGTDSMSIEDVYDEAAL</sequence>
<dbReference type="GO" id="GO:0016887">
    <property type="term" value="F:ATP hydrolysis activity"/>
    <property type="evidence" value="ECO:0007669"/>
    <property type="project" value="InterPro"/>
</dbReference>
<comment type="similarity">
    <text evidence="1">Belongs to the GSP E family.</text>
</comment>
<dbReference type="Proteomes" id="UP000245506">
    <property type="component" value="Unassembled WGS sequence"/>
</dbReference>
<dbReference type="InterPro" id="IPR006321">
    <property type="entry name" value="PilT/PilU"/>
</dbReference>
<dbReference type="Gene3D" id="3.40.50.300">
    <property type="entry name" value="P-loop containing nucleotide triphosphate hydrolases"/>
    <property type="match status" value="1"/>
</dbReference>
<dbReference type="PROSITE" id="PS00662">
    <property type="entry name" value="T2SP_E"/>
    <property type="match status" value="1"/>
</dbReference>
<dbReference type="SUPFAM" id="SSF52540">
    <property type="entry name" value="P-loop containing nucleoside triphosphate hydrolases"/>
    <property type="match status" value="1"/>
</dbReference>
<accession>A0A317C3J1</accession>
<dbReference type="InterPro" id="IPR001482">
    <property type="entry name" value="T2SS/T4SS_dom"/>
</dbReference>
<dbReference type="EMBL" id="QGKL01000043">
    <property type="protein sequence ID" value="PWQ93148.1"/>
    <property type="molecule type" value="Genomic_DNA"/>
</dbReference>